<name>A0A2Z5ZI95_9PROT</name>
<dbReference type="EMBL" id="AP018515">
    <property type="protein sequence ID" value="BBC80115.1"/>
    <property type="molecule type" value="Genomic_DNA"/>
</dbReference>
<dbReference type="AlphaFoldDB" id="A0A2Z5ZI95"/>
<proteinExistence type="predicted"/>
<evidence type="ECO:0000313" key="3">
    <source>
        <dbReference type="Proteomes" id="UP000270034"/>
    </source>
</evidence>
<feature type="transmembrane region" description="Helical" evidence="1">
    <location>
        <begin position="12"/>
        <end position="30"/>
    </location>
</feature>
<reference evidence="2 3" key="1">
    <citation type="submission" date="2018-02" db="EMBL/GenBank/DDBJ databases">
        <title>Acetobacter orientalis genome.</title>
        <authorList>
            <person name="Nakashima N."/>
            <person name="Tamura T."/>
        </authorList>
    </citation>
    <scope>NUCLEOTIDE SEQUENCE [LARGE SCALE GENOMIC DNA]</scope>
    <source>
        <strain evidence="2 3">FAN1</strain>
    </source>
</reference>
<dbReference type="KEGG" id="aot:AcetOri_orf02640"/>
<sequence length="37" mass="4043">MAKCLSKCPKSPCARGLLVVGLIATVVYFLRKKKCCN</sequence>
<organism evidence="2 3">
    <name type="scientific">Acetobacter orientalis</name>
    <dbReference type="NCBI Taxonomy" id="146474"/>
    <lineage>
        <taxon>Bacteria</taxon>
        <taxon>Pseudomonadati</taxon>
        <taxon>Pseudomonadota</taxon>
        <taxon>Alphaproteobacteria</taxon>
        <taxon>Acetobacterales</taxon>
        <taxon>Acetobacteraceae</taxon>
        <taxon>Acetobacter</taxon>
    </lineage>
</organism>
<keyword evidence="1" id="KW-1133">Transmembrane helix</keyword>
<keyword evidence="1" id="KW-0812">Transmembrane</keyword>
<keyword evidence="1" id="KW-0472">Membrane</keyword>
<evidence type="ECO:0000256" key="1">
    <source>
        <dbReference type="SAM" id="Phobius"/>
    </source>
</evidence>
<dbReference type="Proteomes" id="UP000270034">
    <property type="component" value="Chromosome"/>
</dbReference>
<accession>A0A2Z5ZI95</accession>
<evidence type="ECO:0000313" key="2">
    <source>
        <dbReference type="EMBL" id="BBC80115.1"/>
    </source>
</evidence>
<protein>
    <submittedName>
        <fullName evidence="2">Putative membrane protein</fullName>
    </submittedName>
</protein>
<gene>
    <name evidence="2" type="ORF">AcetOrient_orf02640</name>
</gene>